<dbReference type="PROSITE" id="PS50995">
    <property type="entry name" value="HTH_MARR_2"/>
    <property type="match status" value="1"/>
</dbReference>
<dbReference type="PANTHER" id="PTHR33164">
    <property type="entry name" value="TRANSCRIPTIONAL REGULATOR, MARR FAMILY"/>
    <property type="match status" value="1"/>
</dbReference>
<accession>A0ABP6T5Z6</accession>
<gene>
    <name evidence="2" type="ORF">GCM10020369_62080</name>
</gene>
<evidence type="ECO:0000259" key="1">
    <source>
        <dbReference type="PROSITE" id="PS50995"/>
    </source>
</evidence>
<dbReference type="InterPro" id="IPR039422">
    <property type="entry name" value="MarR/SlyA-like"/>
</dbReference>
<protein>
    <submittedName>
        <fullName evidence="2">MarR family winged helix-turn-helix transcriptional regulator</fullName>
    </submittedName>
</protein>
<dbReference type="Gene3D" id="1.10.10.10">
    <property type="entry name" value="Winged helix-like DNA-binding domain superfamily/Winged helix DNA-binding domain"/>
    <property type="match status" value="1"/>
</dbReference>
<dbReference type="PRINTS" id="PR00598">
    <property type="entry name" value="HTHMARR"/>
</dbReference>
<reference evidence="3" key="1">
    <citation type="journal article" date="2019" name="Int. J. Syst. Evol. Microbiol.">
        <title>The Global Catalogue of Microorganisms (GCM) 10K type strain sequencing project: providing services to taxonomists for standard genome sequencing and annotation.</title>
        <authorList>
            <consortium name="The Broad Institute Genomics Platform"/>
            <consortium name="The Broad Institute Genome Sequencing Center for Infectious Disease"/>
            <person name="Wu L."/>
            <person name="Ma J."/>
        </authorList>
    </citation>
    <scope>NUCLEOTIDE SEQUENCE [LARGE SCALE GENOMIC DNA]</scope>
    <source>
        <strain evidence="3">JCM 9458</strain>
    </source>
</reference>
<dbReference type="Proteomes" id="UP001501676">
    <property type="component" value="Unassembled WGS sequence"/>
</dbReference>
<dbReference type="InterPro" id="IPR036388">
    <property type="entry name" value="WH-like_DNA-bd_sf"/>
</dbReference>
<evidence type="ECO:0000313" key="3">
    <source>
        <dbReference type="Proteomes" id="UP001501676"/>
    </source>
</evidence>
<sequence>MVCMNSEDLEAVERAVVTMRRNMTRRTFARLAGQGEAPATYDVLDVVEAAEDAAEPATVSTVATALQVDQPRASRLVAAAVDAGWLQRVADQADGRRVLLARTEAGRAVSEQIHEFRRTTFAAAMADWSDDERALFARLLTRFVAQLPGTTRPLS</sequence>
<dbReference type="EMBL" id="BAAAYN010000044">
    <property type="protein sequence ID" value="GAA3394072.1"/>
    <property type="molecule type" value="Genomic_DNA"/>
</dbReference>
<keyword evidence="3" id="KW-1185">Reference proteome</keyword>
<dbReference type="InterPro" id="IPR000835">
    <property type="entry name" value="HTH_MarR-typ"/>
</dbReference>
<organism evidence="2 3">
    <name type="scientific">Cryptosporangium minutisporangium</name>
    <dbReference type="NCBI Taxonomy" id="113569"/>
    <lineage>
        <taxon>Bacteria</taxon>
        <taxon>Bacillati</taxon>
        <taxon>Actinomycetota</taxon>
        <taxon>Actinomycetes</taxon>
        <taxon>Cryptosporangiales</taxon>
        <taxon>Cryptosporangiaceae</taxon>
        <taxon>Cryptosporangium</taxon>
    </lineage>
</organism>
<dbReference type="PANTHER" id="PTHR33164:SF57">
    <property type="entry name" value="MARR-FAMILY TRANSCRIPTIONAL REGULATOR"/>
    <property type="match status" value="1"/>
</dbReference>
<proteinExistence type="predicted"/>
<dbReference type="SUPFAM" id="SSF46785">
    <property type="entry name" value="Winged helix' DNA-binding domain"/>
    <property type="match status" value="1"/>
</dbReference>
<comment type="caution">
    <text evidence="2">The sequence shown here is derived from an EMBL/GenBank/DDBJ whole genome shotgun (WGS) entry which is preliminary data.</text>
</comment>
<dbReference type="SMART" id="SM00347">
    <property type="entry name" value="HTH_MARR"/>
    <property type="match status" value="1"/>
</dbReference>
<dbReference type="Pfam" id="PF12802">
    <property type="entry name" value="MarR_2"/>
    <property type="match status" value="1"/>
</dbReference>
<dbReference type="InterPro" id="IPR036390">
    <property type="entry name" value="WH_DNA-bd_sf"/>
</dbReference>
<name>A0ABP6T5Z6_9ACTN</name>
<feature type="domain" description="HTH marR-type" evidence="1">
    <location>
        <begin position="5"/>
        <end position="145"/>
    </location>
</feature>
<evidence type="ECO:0000313" key="2">
    <source>
        <dbReference type="EMBL" id="GAA3394072.1"/>
    </source>
</evidence>